<feature type="non-terminal residue" evidence="1">
    <location>
        <position position="1"/>
    </location>
</feature>
<evidence type="ECO:0000313" key="1">
    <source>
        <dbReference type="EMBL" id="CAA7035338.1"/>
    </source>
</evidence>
<organism evidence="1 2">
    <name type="scientific">Microthlaspi erraticum</name>
    <dbReference type="NCBI Taxonomy" id="1685480"/>
    <lineage>
        <taxon>Eukaryota</taxon>
        <taxon>Viridiplantae</taxon>
        <taxon>Streptophyta</taxon>
        <taxon>Embryophyta</taxon>
        <taxon>Tracheophyta</taxon>
        <taxon>Spermatophyta</taxon>
        <taxon>Magnoliopsida</taxon>
        <taxon>eudicotyledons</taxon>
        <taxon>Gunneridae</taxon>
        <taxon>Pentapetalae</taxon>
        <taxon>rosids</taxon>
        <taxon>malvids</taxon>
        <taxon>Brassicales</taxon>
        <taxon>Brassicaceae</taxon>
        <taxon>Coluteocarpeae</taxon>
        <taxon>Microthlaspi</taxon>
    </lineage>
</organism>
<accession>A0A6D2JDE2</accession>
<proteinExistence type="predicted"/>
<comment type="caution">
    <text evidence="1">The sequence shown here is derived from an EMBL/GenBank/DDBJ whole genome shotgun (WGS) entry which is preliminary data.</text>
</comment>
<dbReference type="AlphaFoldDB" id="A0A6D2JDE2"/>
<keyword evidence="2" id="KW-1185">Reference proteome</keyword>
<dbReference type="EMBL" id="CACVBM020001156">
    <property type="protein sequence ID" value="CAA7035338.1"/>
    <property type="molecule type" value="Genomic_DNA"/>
</dbReference>
<feature type="non-terminal residue" evidence="1">
    <location>
        <position position="46"/>
    </location>
</feature>
<dbReference type="Proteomes" id="UP000467841">
    <property type="component" value="Unassembled WGS sequence"/>
</dbReference>
<sequence>MHENEMVCTREETFDTLVLPKELEKQGHELERAGDNSIITASIAKI</sequence>
<protein>
    <submittedName>
        <fullName evidence="1">Uncharacterized protein</fullName>
    </submittedName>
</protein>
<name>A0A6D2JDE2_9BRAS</name>
<evidence type="ECO:0000313" key="2">
    <source>
        <dbReference type="Proteomes" id="UP000467841"/>
    </source>
</evidence>
<gene>
    <name evidence="1" type="ORF">MERR_LOCUS22573</name>
</gene>
<reference evidence="1" key="1">
    <citation type="submission" date="2020-01" db="EMBL/GenBank/DDBJ databases">
        <authorList>
            <person name="Mishra B."/>
        </authorList>
    </citation>
    <scope>NUCLEOTIDE SEQUENCE [LARGE SCALE GENOMIC DNA]</scope>
</reference>